<comment type="similarity">
    <text evidence="2">Belongs to the glycosyl hydrolase 29 family.</text>
</comment>
<gene>
    <name evidence="9" type="ORF">ACFSR5_07785</name>
</gene>
<dbReference type="InterPro" id="IPR000933">
    <property type="entry name" value="Glyco_hydro_29"/>
</dbReference>
<dbReference type="PIRSF" id="PIRSF001092">
    <property type="entry name" value="Alpha-L-fucosidase"/>
    <property type="match status" value="1"/>
</dbReference>
<evidence type="ECO:0000256" key="3">
    <source>
        <dbReference type="ARBA" id="ARBA00012662"/>
    </source>
</evidence>
<dbReference type="RefSeq" id="WP_380902393.1">
    <property type="nucleotide sequence ID" value="NZ_JBHUEG010000007.1"/>
</dbReference>
<keyword evidence="4 7" id="KW-0732">Signal</keyword>
<proteinExistence type="inferred from homology"/>
<evidence type="ECO:0000313" key="9">
    <source>
        <dbReference type="EMBL" id="MFD2547541.1"/>
    </source>
</evidence>
<dbReference type="SUPFAM" id="SSF51445">
    <property type="entry name" value="(Trans)glycosidases"/>
    <property type="match status" value="1"/>
</dbReference>
<feature type="domain" description="Glycoside hydrolase family 29 N-terminal" evidence="8">
    <location>
        <begin position="16"/>
        <end position="349"/>
    </location>
</feature>
<name>A0ABW5KEV3_9SPHI</name>
<evidence type="ECO:0000256" key="1">
    <source>
        <dbReference type="ARBA" id="ARBA00004071"/>
    </source>
</evidence>
<organism evidence="9 10">
    <name type="scientific">Sphingobacterium suaedae</name>
    <dbReference type="NCBI Taxonomy" id="1686402"/>
    <lineage>
        <taxon>Bacteria</taxon>
        <taxon>Pseudomonadati</taxon>
        <taxon>Bacteroidota</taxon>
        <taxon>Sphingobacteriia</taxon>
        <taxon>Sphingobacteriales</taxon>
        <taxon>Sphingobacteriaceae</taxon>
        <taxon>Sphingobacterium</taxon>
    </lineage>
</organism>
<dbReference type="Pfam" id="PF01120">
    <property type="entry name" value="Alpha_L_fucos"/>
    <property type="match status" value="1"/>
</dbReference>
<reference evidence="10" key="1">
    <citation type="journal article" date="2019" name="Int. J. Syst. Evol. Microbiol.">
        <title>The Global Catalogue of Microorganisms (GCM) 10K type strain sequencing project: providing services to taxonomists for standard genome sequencing and annotation.</title>
        <authorList>
            <consortium name="The Broad Institute Genomics Platform"/>
            <consortium name="The Broad Institute Genome Sequencing Center for Infectious Disease"/>
            <person name="Wu L."/>
            <person name="Ma J."/>
        </authorList>
    </citation>
    <scope>NUCLEOTIDE SEQUENCE [LARGE SCALE GENOMIC DNA]</scope>
    <source>
        <strain evidence="10">KCTC 42662</strain>
    </source>
</reference>
<comment type="function">
    <text evidence="1">Alpha-L-fucosidase is responsible for hydrolyzing the alpha-1,6-linked fucose joined to the reducing-end N-acetylglucosamine of the carbohydrate moieties of glycoproteins.</text>
</comment>
<dbReference type="Gene3D" id="3.20.20.80">
    <property type="entry name" value="Glycosidases"/>
    <property type="match status" value="1"/>
</dbReference>
<dbReference type="SMART" id="SM00812">
    <property type="entry name" value="Alpha_L_fucos"/>
    <property type="match status" value="1"/>
</dbReference>
<dbReference type="EMBL" id="JBHULR010000003">
    <property type="protein sequence ID" value="MFD2547541.1"/>
    <property type="molecule type" value="Genomic_DNA"/>
</dbReference>
<dbReference type="PANTHER" id="PTHR10030:SF37">
    <property type="entry name" value="ALPHA-L-FUCOSIDASE-RELATED"/>
    <property type="match status" value="1"/>
</dbReference>
<dbReference type="PANTHER" id="PTHR10030">
    <property type="entry name" value="ALPHA-L-FUCOSIDASE"/>
    <property type="match status" value="1"/>
</dbReference>
<protein>
    <recommendedName>
        <fullName evidence="3">alpha-L-fucosidase</fullName>
        <ecNumber evidence="3">3.2.1.51</ecNumber>
    </recommendedName>
</protein>
<accession>A0ABW5KEV3</accession>
<feature type="signal peptide" evidence="7">
    <location>
        <begin position="1"/>
        <end position="21"/>
    </location>
</feature>
<keyword evidence="10" id="KW-1185">Reference proteome</keyword>
<evidence type="ECO:0000313" key="10">
    <source>
        <dbReference type="Proteomes" id="UP001597545"/>
    </source>
</evidence>
<feature type="chain" id="PRO_5046322991" description="alpha-L-fucosidase" evidence="7">
    <location>
        <begin position="22"/>
        <end position="438"/>
    </location>
</feature>
<evidence type="ECO:0000256" key="5">
    <source>
        <dbReference type="ARBA" id="ARBA00022801"/>
    </source>
</evidence>
<evidence type="ECO:0000256" key="6">
    <source>
        <dbReference type="ARBA" id="ARBA00023295"/>
    </source>
</evidence>
<dbReference type="InterPro" id="IPR016286">
    <property type="entry name" value="FUC_metazoa-typ"/>
</dbReference>
<evidence type="ECO:0000256" key="4">
    <source>
        <dbReference type="ARBA" id="ARBA00022729"/>
    </source>
</evidence>
<comment type="caution">
    <text evidence="9">The sequence shown here is derived from an EMBL/GenBank/DDBJ whole genome shotgun (WGS) entry which is preliminary data.</text>
</comment>
<evidence type="ECO:0000256" key="2">
    <source>
        <dbReference type="ARBA" id="ARBA00007951"/>
    </source>
</evidence>
<dbReference type="InterPro" id="IPR017853">
    <property type="entry name" value="GH"/>
</dbReference>
<dbReference type="EC" id="3.2.1.51" evidence="3"/>
<dbReference type="PRINTS" id="PR00741">
    <property type="entry name" value="GLHYDRLASE29"/>
</dbReference>
<dbReference type="InterPro" id="IPR057739">
    <property type="entry name" value="Glyco_hydro_29_N"/>
</dbReference>
<evidence type="ECO:0000259" key="8">
    <source>
        <dbReference type="Pfam" id="PF01120"/>
    </source>
</evidence>
<sequence>MMMKKLSILTVLFCLLQTSFAQSTYAPSPENIENRAWFEDARFGVFIHWGVYSVLGDGEWVMNQQNLGLEEYGLLPKFFNPIDFDAKAWAKLFKNAGAKYITFTTRHHDGFSMWNSQASDYNIVKASPFKRDIVKELVEACRSEGIKVMFYYSLLDWKRNDYLPFGGTGRGIAGRDEKKGDWNSYIQFMKDQLTELLTNYGRIDGIWFDGHWDKKTADWRFEEIYSLIHKLQPQCLVGNNHHLAPFPGEDFQMFERDLPGENTTGFGTASDHVGQLPKEVCGTIAGSWGFDIKDRKRKSFHEVLSYLVKAAGYGSNLLLNVGPMPNGEIQDYQQERLTELGAWLKTYGETIYGTEGGFVRPTDDYALTKKGNTVYLHILNPNKRTLMIPGFTYKLASANSYDGKTKVKYYQLDKDILVVQVPEELQDPNDLIVKLSIK</sequence>
<keyword evidence="5" id="KW-0378">Hydrolase</keyword>
<evidence type="ECO:0000256" key="7">
    <source>
        <dbReference type="SAM" id="SignalP"/>
    </source>
</evidence>
<dbReference type="Proteomes" id="UP001597545">
    <property type="component" value="Unassembled WGS sequence"/>
</dbReference>
<keyword evidence="6" id="KW-0326">Glycosidase</keyword>